<reference evidence="5" key="1">
    <citation type="journal article" date="2017" name="bioRxiv">
        <title>Comparative analysis of the genomes of Stylophora pistillata and Acropora digitifera provides evidence for extensive differences between species of corals.</title>
        <authorList>
            <person name="Voolstra C.R."/>
            <person name="Li Y."/>
            <person name="Liew Y.J."/>
            <person name="Baumgarten S."/>
            <person name="Zoccola D."/>
            <person name="Flot J.-F."/>
            <person name="Tambutte S."/>
            <person name="Allemand D."/>
            <person name="Aranda M."/>
        </authorList>
    </citation>
    <scope>NUCLEOTIDE SEQUENCE [LARGE SCALE GENOMIC DNA]</scope>
</reference>
<dbReference type="OrthoDB" id="5985202at2759"/>
<keyword evidence="5" id="KW-1185">Reference proteome</keyword>
<feature type="chain" id="PRO_5013287419" evidence="3">
    <location>
        <begin position="21"/>
        <end position="287"/>
    </location>
</feature>
<dbReference type="EMBL" id="LSMT01000519">
    <property type="protein sequence ID" value="PFX16782.1"/>
    <property type="molecule type" value="Genomic_DNA"/>
</dbReference>
<feature type="compositionally biased region" description="Low complexity" evidence="1">
    <location>
        <begin position="169"/>
        <end position="190"/>
    </location>
</feature>
<comment type="caution">
    <text evidence="4">The sequence shown here is derived from an EMBL/GenBank/DDBJ whole genome shotgun (WGS) entry which is preliminary data.</text>
</comment>
<proteinExistence type="predicted"/>
<keyword evidence="2" id="KW-0812">Transmembrane</keyword>
<feature type="region of interest" description="Disordered" evidence="1">
    <location>
        <begin position="169"/>
        <end position="216"/>
    </location>
</feature>
<feature type="region of interest" description="Disordered" evidence="1">
    <location>
        <begin position="256"/>
        <end position="287"/>
    </location>
</feature>
<feature type="compositionally biased region" description="Low complexity" evidence="1">
    <location>
        <begin position="201"/>
        <end position="215"/>
    </location>
</feature>
<evidence type="ECO:0000313" key="4">
    <source>
        <dbReference type="EMBL" id="PFX16782.1"/>
    </source>
</evidence>
<feature type="signal peptide" evidence="3">
    <location>
        <begin position="1"/>
        <end position="20"/>
    </location>
</feature>
<keyword evidence="2" id="KW-1133">Transmembrane helix</keyword>
<name>A0A2B4RKK9_STYPI</name>
<evidence type="ECO:0000256" key="3">
    <source>
        <dbReference type="SAM" id="SignalP"/>
    </source>
</evidence>
<sequence>MNFLLCSLVCILTLIQATLATSGDVCPNSTEWDTVKVNSGVDASLFFNRSKNENDKDFRVYRAEKDTFQFAHMTKNQSNGICSGPLKDKCDKRKIEFRGGNQTHLLLVKIFKANVNDSGCYAVVVHFKSFSFKDDEGDWRYLKVIKVKVEDNSTETKTSPIPQWTQVYSTSSSSEIRPSPSQAYSPSSSPETRLSTSQVHSPSRSPGPSSSPDASQKNGLPWWGIAVIVVGILILVGVFVSCIIYKSRRERATNGQMLAHAKEGPDNEIEKIPLNEEAPDNEQIARI</sequence>
<keyword evidence="2" id="KW-0472">Membrane</keyword>
<feature type="transmembrane region" description="Helical" evidence="2">
    <location>
        <begin position="220"/>
        <end position="245"/>
    </location>
</feature>
<dbReference type="AlphaFoldDB" id="A0A2B4RKK9"/>
<organism evidence="4 5">
    <name type="scientific">Stylophora pistillata</name>
    <name type="common">Smooth cauliflower coral</name>
    <dbReference type="NCBI Taxonomy" id="50429"/>
    <lineage>
        <taxon>Eukaryota</taxon>
        <taxon>Metazoa</taxon>
        <taxon>Cnidaria</taxon>
        <taxon>Anthozoa</taxon>
        <taxon>Hexacorallia</taxon>
        <taxon>Scleractinia</taxon>
        <taxon>Astrocoeniina</taxon>
        <taxon>Pocilloporidae</taxon>
        <taxon>Stylophora</taxon>
    </lineage>
</organism>
<evidence type="ECO:0000256" key="1">
    <source>
        <dbReference type="SAM" id="MobiDB-lite"/>
    </source>
</evidence>
<feature type="compositionally biased region" description="Basic and acidic residues" evidence="1">
    <location>
        <begin position="260"/>
        <end position="274"/>
    </location>
</feature>
<gene>
    <name evidence="4" type="ORF">AWC38_SpisGene18928</name>
</gene>
<evidence type="ECO:0000256" key="2">
    <source>
        <dbReference type="SAM" id="Phobius"/>
    </source>
</evidence>
<protein>
    <submittedName>
        <fullName evidence="4">Uncharacterized protein</fullName>
    </submittedName>
</protein>
<feature type="compositionally biased region" description="Polar residues" evidence="1">
    <location>
        <begin position="191"/>
        <end position="200"/>
    </location>
</feature>
<dbReference type="Proteomes" id="UP000225706">
    <property type="component" value="Unassembled WGS sequence"/>
</dbReference>
<accession>A0A2B4RKK9</accession>
<keyword evidence="3" id="KW-0732">Signal</keyword>
<evidence type="ECO:0000313" key="5">
    <source>
        <dbReference type="Proteomes" id="UP000225706"/>
    </source>
</evidence>